<name>A0A1M6J6W9_9FLAO</name>
<dbReference type="Pfam" id="PF02518">
    <property type="entry name" value="HATPase_c"/>
    <property type="match status" value="1"/>
</dbReference>
<dbReference type="EMBL" id="FQYP01000008">
    <property type="protein sequence ID" value="SHJ42347.1"/>
    <property type="molecule type" value="Genomic_DNA"/>
</dbReference>
<dbReference type="InterPro" id="IPR003594">
    <property type="entry name" value="HATPase_dom"/>
</dbReference>
<evidence type="ECO:0000259" key="7">
    <source>
        <dbReference type="PROSITE" id="PS50109"/>
    </source>
</evidence>
<protein>
    <recommendedName>
        <fullName evidence="2">histidine kinase</fullName>
        <ecNumber evidence="2">2.7.13.3</ecNumber>
    </recommendedName>
</protein>
<dbReference type="SUPFAM" id="SSF47384">
    <property type="entry name" value="Homodimeric domain of signal transducing histidine kinase"/>
    <property type="match status" value="1"/>
</dbReference>
<dbReference type="InterPro" id="IPR003661">
    <property type="entry name" value="HisK_dim/P_dom"/>
</dbReference>
<dbReference type="EC" id="2.7.13.3" evidence="2"/>
<dbReference type="GO" id="GO:0030295">
    <property type="term" value="F:protein kinase activator activity"/>
    <property type="evidence" value="ECO:0007669"/>
    <property type="project" value="TreeGrafter"/>
</dbReference>
<dbReference type="STRING" id="570521.SAMN04488508_108281"/>
<dbReference type="InterPro" id="IPR036890">
    <property type="entry name" value="HATPase_C_sf"/>
</dbReference>
<evidence type="ECO:0000256" key="5">
    <source>
        <dbReference type="ARBA" id="ARBA00022777"/>
    </source>
</evidence>
<evidence type="ECO:0000256" key="1">
    <source>
        <dbReference type="ARBA" id="ARBA00000085"/>
    </source>
</evidence>
<dbReference type="InterPro" id="IPR036097">
    <property type="entry name" value="HisK_dim/P_sf"/>
</dbReference>
<feature type="coiled-coil region" evidence="6">
    <location>
        <begin position="15"/>
        <end position="67"/>
    </location>
</feature>
<organism evidence="8 9">
    <name type="scientific">Aquimarina spongiae</name>
    <dbReference type="NCBI Taxonomy" id="570521"/>
    <lineage>
        <taxon>Bacteria</taxon>
        <taxon>Pseudomonadati</taxon>
        <taxon>Bacteroidota</taxon>
        <taxon>Flavobacteriia</taxon>
        <taxon>Flavobacteriales</taxon>
        <taxon>Flavobacteriaceae</taxon>
        <taxon>Aquimarina</taxon>
    </lineage>
</organism>
<accession>A0A1M6J6W9</accession>
<dbReference type="AlphaFoldDB" id="A0A1M6J6W9"/>
<dbReference type="PANTHER" id="PTHR42878">
    <property type="entry name" value="TWO-COMPONENT HISTIDINE KINASE"/>
    <property type="match status" value="1"/>
</dbReference>
<dbReference type="InterPro" id="IPR005467">
    <property type="entry name" value="His_kinase_dom"/>
</dbReference>
<keyword evidence="9" id="KW-1185">Reference proteome</keyword>
<dbReference type="Pfam" id="PF00512">
    <property type="entry name" value="HisKA"/>
    <property type="match status" value="1"/>
</dbReference>
<dbReference type="PANTHER" id="PTHR42878:SF15">
    <property type="entry name" value="BACTERIOPHYTOCHROME"/>
    <property type="match status" value="1"/>
</dbReference>
<evidence type="ECO:0000256" key="4">
    <source>
        <dbReference type="ARBA" id="ARBA00022679"/>
    </source>
</evidence>
<dbReference type="SMART" id="SM00388">
    <property type="entry name" value="HisKA"/>
    <property type="match status" value="1"/>
</dbReference>
<dbReference type="Gene3D" id="1.10.287.130">
    <property type="match status" value="1"/>
</dbReference>
<evidence type="ECO:0000256" key="6">
    <source>
        <dbReference type="SAM" id="Coils"/>
    </source>
</evidence>
<dbReference type="Gene3D" id="3.30.565.10">
    <property type="entry name" value="Histidine kinase-like ATPase, C-terminal domain"/>
    <property type="match status" value="1"/>
</dbReference>
<evidence type="ECO:0000256" key="3">
    <source>
        <dbReference type="ARBA" id="ARBA00022553"/>
    </source>
</evidence>
<reference evidence="9" key="1">
    <citation type="submission" date="2016-11" db="EMBL/GenBank/DDBJ databases">
        <authorList>
            <person name="Varghese N."/>
            <person name="Submissions S."/>
        </authorList>
    </citation>
    <scope>NUCLEOTIDE SEQUENCE [LARGE SCALE GENOMIC DNA]</scope>
    <source>
        <strain evidence="9">DSM 22623</strain>
    </source>
</reference>
<dbReference type="CDD" id="cd00082">
    <property type="entry name" value="HisKA"/>
    <property type="match status" value="1"/>
</dbReference>
<dbReference type="GO" id="GO:0000156">
    <property type="term" value="F:phosphorelay response regulator activity"/>
    <property type="evidence" value="ECO:0007669"/>
    <property type="project" value="TreeGrafter"/>
</dbReference>
<dbReference type="InterPro" id="IPR050351">
    <property type="entry name" value="BphY/WalK/GraS-like"/>
</dbReference>
<dbReference type="PROSITE" id="PS50109">
    <property type="entry name" value="HIS_KIN"/>
    <property type="match status" value="1"/>
</dbReference>
<keyword evidence="5 8" id="KW-0418">Kinase</keyword>
<keyword evidence="4" id="KW-0808">Transferase</keyword>
<keyword evidence="6" id="KW-0175">Coiled coil</keyword>
<dbReference type="RefSeq" id="WP_244548181.1">
    <property type="nucleotide sequence ID" value="NZ_FQYP01000008.1"/>
</dbReference>
<dbReference type="SUPFAM" id="SSF55874">
    <property type="entry name" value="ATPase domain of HSP90 chaperone/DNA topoisomerase II/histidine kinase"/>
    <property type="match status" value="1"/>
</dbReference>
<dbReference type="SMART" id="SM00387">
    <property type="entry name" value="HATPase_c"/>
    <property type="match status" value="1"/>
</dbReference>
<dbReference type="PRINTS" id="PR00344">
    <property type="entry name" value="BCTRLSENSOR"/>
</dbReference>
<comment type="catalytic activity">
    <reaction evidence="1">
        <text>ATP + protein L-histidine = ADP + protein N-phospho-L-histidine.</text>
        <dbReference type="EC" id="2.7.13.3"/>
    </reaction>
</comment>
<evidence type="ECO:0000256" key="2">
    <source>
        <dbReference type="ARBA" id="ARBA00012438"/>
    </source>
</evidence>
<keyword evidence="3" id="KW-0597">Phosphoprotein</keyword>
<dbReference type="InterPro" id="IPR004358">
    <property type="entry name" value="Sig_transdc_His_kin-like_C"/>
</dbReference>
<evidence type="ECO:0000313" key="9">
    <source>
        <dbReference type="Proteomes" id="UP000184432"/>
    </source>
</evidence>
<dbReference type="GO" id="GO:0007234">
    <property type="term" value="P:osmosensory signaling via phosphorelay pathway"/>
    <property type="evidence" value="ECO:0007669"/>
    <property type="project" value="TreeGrafter"/>
</dbReference>
<evidence type="ECO:0000313" key="8">
    <source>
        <dbReference type="EMBL" id="SHJ42347.1"/>
    </source>
</evidence>
<gene>
    <name evidence="8" type="ORF">SAMN04488508_108281</name>
</gene>
<feature type="domain" description="Histidine kinase" evidence="7">
    <location>
        <begin position="131"/>
        <end position="339"/>
    </location>
</feature>
<feature type="coiled-coil region" evidence="6">
    <location>
        <begin position="97"/>
        <end position="124"/>
    </location>
</feature>
<dbReference type="GO" id="GO:0000155">
    <property type="term" value="F:phosphorelay sensor kinase activity"/>
    <property type="evidence" value="ECO:0007669"/>
    <property type="project" value="InterPro"/>
</dbReference>
<dbReference type="Proteomes" id="UP000184432">
    <property type="component" value="Unassembled WGS sequence"/>
</dbReference>
<proteinExistence type="predicted"/>
<sequence>MDAETKESETINSFLEAVNSSYQNYEEQFTMLQRAMAISSQELFDANRKLQLEAEEQKKVIASLTEATKTLRSVSFKKDKGDNESKELSGIELANLIEEQALQISKIEKQREILLKDLEKSNRDLNDYAHVVSHDLKSPLRTVNTLITWIREDNGDNLDKSTQDHLERIDSNIEKMDNLITGILEYSVVDDKTQNLKTEIFLGPLIDEIIELTQIPNHITVETPKTLPVIHADSSRIKQLFQNLITNAIKAIDKEKGEVSVLFEELPDFWQFGIKDNGKGIPEKYHKKVFEIFQKLETKNKSTGIGLSIVKKIVAFYEGKIWIESQEGIGTTFFFTLKK</sequence>